<dbReference type="Gene3D" id="3.90.79.10">
    <property type="entry name" value="Nucleoside Triphosphate Pyrophosphohydrolase"/>
    <property type="match status" value="1"/>
</dbReference>
<accession>A0A1C6VTD2</accession>
<dbReference type="GO" id="GO:0016787">
    <property type="term" value="F:hydrolase activity"/>
    <property type="evidence" value="ECO:0007669"/>
    <property type="project" value="UniProtKB-KW"/>
</dbReference>
<dbReference type="PROSITE" id="PS51462">
    <property type="entry name" value="NUDIX"/>
    <property type="match status" value="1"/>
</dbReference>
<dbReference type="PANTHER" id="PTHR43046">
    <property type="entry name" value="GDP-MANNOSE MANNOSYL HYDROLASE"/>
    <property type="match status" value="1"/>
</dbReference>
<feature type="domain" description="Nudix hydrolase" evidence="4">
    <location>
        <begin position="3"/>
        <end position="172"/>
    </location>
</feature>
<dbReference type="SUPFAM" id="SSF55811">
    <property type="entry name" value="Nudix"/>
    <property type="match status" value="1"/>
</dbReference>
<feature type="compositionally biased region" description="Pro residues" evidence="3">
    <location>
        <begin position="224"/>
        <end position="240"/>
    </location>
</feature>
<dbReference type="RefSeq" id="WP_091104964.1">
    <property type="nucleotide sequence ID" value="NZ_FMHZ01000002.1"/>
</dbReference>
<dbReference type="STRING" id="47855.GA0070606_5080"/>
<dbReference type="Proteomes" id="UP000199001">
    <property type="component" value="Unassembled WGS sequence"/>
</dbReference>
<dbReference type="PANTHER" id="PTHR43046:SF16">
    <property type="entry name" value="ADP-RIBOSE PYROPHOSPHATASE YJHB-RELATED"/>
    <property type="match status" value="1"/>
</dbReference>
<feature type="region of interest" description="Disordered" evidence="3">
    <location>
        <begin position="178"/>
        <end position="253"/>
    </location>
</feature>
<dbReference type="EMBL" id="FMHZ01000002">
    <property type="protein sequence ID" value="SCL69437.1"/>
    <property type="molecule type" value="Genomic_DNA"/>
</dbReference>
<protein>
    <submittedName>
        <fullName evidence="5">NUDIX domain-containing protein</fullName>
    </submittedName>
</protein>
<sequence length="253" mass="25770">MGALTWAVAAVVTDDAGRVLLCRQGRGERRHALPGGRLRPAESPAQAVVRDIRAETGWDVEVVDLVGLYHLAAPCPRPPAAASPPAARTTSPPTPDATFPPTPDIPAGLAASSAGRAGPLPDVLVHVFRARVLGAGPTGDPMGGCRVSWHDVAALPEALTPTTRAALADALAGRSGVLRAPQSPDATTSAGTPPTPDTAASADAPDTVTSTDRPQSPDATTRTHPPPPTTPRATPAPPPGQRAEPSTDRVPRP</sequence>
<dbReference type="CDD" id="cd02883">
    <property type="entry name" value="NUDIX_Hydrolase"/>
    <property type="match status" value="1"/>
</dbReference>
<dbReference type="OrthoDB" id="4247482at2"/>
<evidence type="ECO:0000256" key="2">
    <source>
        <dbReference type="ARBA" id="ARBA00022801"/>
    </source>
</evidence>
<feature type="compositionally biased region" description="Low complexity" evidence="3">
    <location>
        <begin position="183"/>
        <end position="223"/>
    </location>
</feature>
<organism evidence="5 6">
    <name type="scientific">Micromonospora citrea</name>
    <dbReference type="NCBI Taxonomy" id="47855"/>
    <lineage>
        <taxon>Bacteria</taxon>
        <taxon>Bacillati</taxon>
        <taxon>Actinomycetota</taxon>
        <taxon>Actinomycetes</taxon>
        <taxon>Micromonosporales</taxon>
        <taxon>Micromonosporaceae</taxon>
        <taxon>Micromonospora</taxon>
    </lineage>
</organism>
<keyword evidence="2" id="KW-0378">Hydrolase</keyword>
<evidence type="ECO:0000256" key="1">
    <source>
        <dbReference type="ARBA" id="ARBA00001946"/>
    </source>
</evidence>
<dbReference type="AlphaFoldDB" id="A0A1C6VTD2"/>
<name>A0A1C6VTD2_9ACTN</name>
<evidence type="ECO:0000313" key="5">
    <source>
        <dbReference type="EMBL" id="SCL69437.1"/>
    </source>
</evidence>
<reference evidence="6" key="1">
    <citation type="submission" date="2016-06" db="EMBL/GenBank/DDBJ databases">
        <authorList>
            <person name="Varghese N."/>
            <person name="Submissions Spin"/>
        </authorList>
    </citation>
    <scope>NUCLEOTIDE SEQUENCE [LARGE SCALE GENOMIC DNA]</scope>
    <source>
        <strain evidence="6">DSM 43903</strain>
    </source>
</reference>
<dbReference type="InterPro" id="IPR000086">
    <property type="entry name" value="NUDIX_hydrolase_dom"/>
</dbReference>
<comment type="cofactor">
    <cofactor evidence="1">
        <name>Mg(2+)</name>
        <dbReference type="ChEBI" id="CHEBI:18420"/>
    </cofactor>
</comment>
<keyword evidence="6" id="KW-1185">Reference proteome</keyword>
<dbReference type="InterPro" id="IPR015797">
    <property type="entry name" value="NUDIX_hydrolase-like_dom_sf"/>
</dbReference>
<evidence type="ECO:0000313" key="6">
    <source>
        <dbReference type="Proteomes" id="UP000199001"/>
    </source>
</evidence>
<evidence type="ECO:0000259" key="4">
    <source>
        <dbReference type="PROSITE" id="PS51462"/>
    </source>
</evidence>
<gene>
    <name evidence="5" type="ORF">GA0070606_5080</name>
</gene>
<feature type="region of interest" description="Disordered" evidence="3">
    <location>
        <begin position="79"/>
        <end position="113"/>
    </location>
</feature>
<dbReference type="Pfam" id="PF00293">
    <property type="entry name" value="NUDIX"/>
    <property type="match status" value="1"/>
</dbReference>
<feature type="compositionally biased region" description="Pro residues" evidence="3">
    <location>
        <begin position="92"/>
        <end position="104"/>
    </location>
</feature>
<evidence type="ECO:0000256" key="3">
    <source>
        <dbReference type="SAM" id="MobiDB-lite"/>
    </source>
</evidence>
<proteinExistence type="predicted"/>